<comment type="caution">
    <text evidence="5">The sequence shown here is derived from an EMBL/GenBank/DDBJ whole genome shotgun (WGS) entry which is preliminary data.</text>
</comment>
<dbReference type="InterPro" id="IPR023779">
    <property type="entry name" value="Chromodomain_CS"/>
</dbReference>
<dbReference type="GO" id="GO:0000122">
    <property type="term" value="P:negative regulation of transcription by RNA polymerase II"/>
    <property type="evidence" value="ECO:0007669"/>
    <property type="project" value="TreeGrafter"/>
</dbReference>
<evidence type="ECO:0000256" key="1">
    <source>
        <dbReference type="ARBA" id="ARBA00004123"/>
    </source>
</evidence>
<dbReference type="EMBL" id="JAERUA010000008">
    <property type="protein sequence ID" value="KAI1896634.1"/>
    <property type="molecule type" value="Genomic_DNA"/>
</dbReference>
<dbReference type="Pfam" id="PF00385">
    <property type="entry name" value="Chromo"/>
    <property type="match status" value="1"/>
</dbReference>
<dbReference type="InterPro" id="IPR033773">
    <property type="entry name" value="CBX7_C"/>
</dbReference>
<feature type="region of interest" description="Disordered" evidence="3">
    <location>
        <begin position="359"/>
        <end position="460"/>
    </location>
</feature>
<keyword evidence="6" id="KW-1185">Reference proteome</keyword>
<dbReference type="InterPro" id="IPR016197">
    <property type="entry name" value="Chromo-like_dom_sf"/>
</dbReference>
<dbReference type="InterPro" id="IPR042796">
    <property type="entry name" value="CBX2"/>
</dbReference>
<dbReference type="PANTHER" id="PTHR46860">
    <property type="entry name" value="CHROMOBOX PROTEIN HOMOLOG 2"/>
    <property type="match status" value="1"/>
</dbReference>
<protein>
    <recommendedName>
        <fullName evidence="4">Chromo domain-containing protein</fullName>
    </recommendedName>
</protein>
<organism evidence="5 6">
    <name type="scientific">Albula goreensis</name>
    <dbReference type="NCBI Taxonomy" id="1534307"/>
    <lineage>
        <taxon>Eukaryota</taxon>
        <taxon>Metazoa</taxon>
        <taxon>Chordata</taxon>
        <taxon>Craniata</taxon>
        <taxon>Vertebrata</taxon>
        <taxon>Euteleostomi</taxon>
        <taxon>Actinopterygii</taxon>
        <taxon>Neopterygii</taxon>
        <taxon>Teleostei</taxon>
        <taxon>Albuliformes</taxon>
        <taxon>Albulidae</taxon>
        <taxon>Albula</taxon>
    </lineage>
</organism>
<dbReference type="GO" id="GO:0035102">
    <property type="term" value="C:PRC1 complex"/>
    <property type="evidence" value="ECO:0007669"/>
    <property type="project" value="InterPro"/>
</dbReference>
<dbReference type="InterPro" id="IPR000953">
    <property type="entry name" value="Chromo/chromo_shadow_dom"/>
</dbReference>
<dbReference type="CDD" id="cd18647">
    <property type="entry name" value="CD_Cbx2"/>
    <property type="match status" value="1"/>
</dbReference>
<dbReference type="Proteomes" id="UP000829720">
    <property type="component" value="Unassembled WGS sequence"/>
</dbReference>
<sequence>MSVVGAQVFDAECILNKRPKKGKFEYLVKWRGWSSKHNSWEPEENILDPRLLAAFHKREQEKELMLRKGGKRPRGRPRKIVELAPAETKSGSSSSSNSLSSSASSTSDDDNNCKKAKPCPRTREIHPVMQKAAPTVVPTNEPMKKRGRKAMPPELKALKHSDKSARKFFKTTAKALPTESKPAIKKPLQPASFTYTGLSRSSRDILGAQSCLNSISIAPTVPTATASLSRNTSDFQRSTSDVINSARLDIKNAASKFPGVPVLNLNNSNQASSSSGQSTVPPMGSVNGQRRQDVLGQTLVQPTSNSKPVCPSDINLQALNLQCVNKNTQSDGPLANGSIPPSNFWSTVTPAQNVLGGHPRQTHSFMQNPPTLRGLPAEKEHRKSEEGVNKDTAREKFPKRMGRAERVPVQNSSSTVSRATKGMQDTSSSKDSREVGKILTETSAGEEGTSSDSDHDALLPEDGQSVHVSLQTNQDWKPMRSLIEHVSVTDVTANLVTVTVKESPTSVGFFNIRHS</sequence>
<proteinExistence type="predicted"/>
<accession>A0A8T3DLA9</accession>
<evidence type="ECO:0000256" key="3">
    <source>
        <dbReference type="SAM" id="MobiDB-lite"/>
    </source>
</evidence>
<feature type="compositionally biased region" description="Polar residues" evidence="3">
    <location>
        <begin position="440"/>
        <end position="451"/>
    </location>
</feature>
<dbReference type="PROSITE" id="PS50013">
    <property type="entry name" value="CHROMO_2"/>
    <property type="match status" value="1"/>
</dbReference>
<evidence type="ECO:0000259" key="4">
    <source>
        <dbReference type="PROSITE" id="PS50013"/>
    </source>
</evidence>
<dbReference type="InterPro" id="IPR023780">
    <property type="entry name" value="Chromo_domain"/>
</dbReference>
<keyword evidence="2" id="KW-0539">Nucleus</keyword>
<evidence type="ECO:0000256" key="2">
    <source>
        <dbReference type="ARBA" id="ARBA00023242"/>
    </source>
</evidence>
<dbReference type="OrthoDB" id="1918685at2759"/>
<feature type="compositionally biased region" description="Basic and acidic residues" evidence="3">
    <location>
        <begin position="376"/>
        <end position="406"/>
    </location>
</feature>
<evidence type="ECO:0000313" key="5">
    <source>
        <dbReference type="EMBL" id="KAI1896634.1"/>
    </source>
</evidence>
<feature type="region of interest" description="Disordered" evidence="3">
    <location>
        <begin position="63"/>
        <end position="125"/>
    </location>
</feature>
<evidence type="ECO:0000313" key="6">
    <source>
        <dbReference type="Proteomes" id="UP000829720"/>
    </source>
</evidence>
<feature type="domain" description="Chromo" evidence="4">
    <location>
        <begin position="9"/>
        <end position="67"/>
    </location>
</feature>
<dbReference type="GO" id="GO:0000792">
    <property type="term" value="C:heterochromatin"/>
    <property type="evidence" value="ECO:0007669"/>
    <property type="project" value="TreeGrafter"/>
</dbReference>
<reference evidence="5" key="1">
    <citation type="submission" date="2021-01" db="EMBL/GenBank/DDBJ databases">
        <authorList>
            <person name="Zahm M."/>
            <person name="Roques C."/>
            <person name="Cabau C."/>
            <person name="Klopp C."/>
            <person name="Donnadieu C."/>
            <person name="Jouanno E."/>
            <person name="Lampietro C."/>
            <person name="Louis A."/>
            <person name="Herpin A."/>
            <person name="Echchiki A."/>
            <person name="Berthelot C."/>
            <person name="Parey E."/>
            <person name="Roest-Crollius H."/>
            <person name="Braasch I."/>
            <person name="Postlethwait J."/>
            <person name="Bobe J."/>
            <person name="Montfort J."/>
            <person name="Bouchez O."/>
            <person name="Begum T."/>
            <person name="Mejri S."/>
            <person name="Adams A."/>
            <person name="Chen W.-J."/>
            <person name="Guiguen Y."/>
        </authorList>
    </citation>
    <scope>NUCLEOTIDE SEQUENCE</scope>
    <source>
        <tissue evidence="5">Blood</tissue>
    </source>
</reference>
<gene>
    <name evidence="5" type="ORF">AGOR_G00096790</name>
</gene>
<dbReference type="Pfam" id="PF17218">
    <property type="entry name" value="CBX7_C"/>
    <property type="match status" value="1"/>
</dbReference>
<feature type="compositionally biased region" description="Basic residues" evidence="3">
    <location>
        <begin position="68"/>
        <end position="78"/>
    </location>
</feature>
<dbReference type="SMART" id="SM00298">
    <property type="entry name" value="CHROMO"/>
    <property type="match status" value="1"/>
</dbReference>
<feature type="compositionally biased region" description="Low complexity" evidence="3">
    <location>
        <begin position="90"/>
        <end position="106"/>
    </location>
</feature>
<dbReference type="PANTHER" id="PTHR46860:SF1">
    <property type="entry name" value="CHROMOBOX PROTEIN HOMOLOG 2"/>
    <property type="match status" value="1"/>
</dbReference>
<dbReference type="AlphaFoldDB" id="A0A8T3DLA9"/>
<feature type="compositionally biased region" description="Low complexity" evidence="3">
    <location>
        <begin position="267"/>
        <end position="278"/>
    </location>
</feature>
<name>A0A8T3DLA9_9TELE</name>
<feature type="region of interest" description="Disordered" evidence="3">
    <location>
        <begin position="267"/>
        <end position="289"/>
    </location>
</feature>
<dbReference type="Gene3D" id="2.40.50.40">
    <property type="match status" value="1"/>
</dbReference>
<dbReference type="PROSITE" id="PS00598">
    <property type="entry name" value="CHROMO_1"/>
    <property type="match status" value="1"/>
</dbReference>
<feature type="compositionally biased region" description="Polar residues" evidence="3">
    <location>
        <begin position="409"/>
        <end position="427"/>
    </location>
</feature>
<dbReference type="SUPFAM" id="SSF54160">
    <property type="entry name" value="Chromo domain-like"/>
    <property type="match status" value="1"/>
</dbReference>
<comment type="subcellular location">
    <subcellularLocation>
        <location evidence="1">Nucleus</location>
    </subcellularLocation>
</comment>